<dbReference type="Gene3D" id="1.20.5.620">
    <property type="entry name" value="F1F0 ATP synthase subunit B, membrane domain"/>
    <property type="match status" value="1"/>
</dbReference>
<dbReference type="GO" id="GO:0046933">
    <property type="term" value="F:proton-transporting ATP synthase activity, rotational mechanism"/>
    <property type="evidence" value="ECO:0007669"/>
    <property type="project" value="UniProtKB-UniRule"/>
</dbReference>
<dbReference type="InterPro" id="IPR050059">
    <property type="entry name" value="ATP_synthase_B_chain"/>
</dbReference>
<dbReference type="SUPFAM" id="SSF81573">
    <property type="entry name" value="F1F0 ATP synthase subunit B, membrane domain"/>
    <property type="match status" value="1"/>
</dbReference>
<evidence type="ECO:0000256" key="9">
    <source>
        <dbReference type="ARBA" id="ARBA00023136"/>
    </source>
</evidence>
<organism evidence="18 19">
    <name type="scientific">Parafilimonas terrae</name>
    <dbReference type="NCBI Taxonomy" id="1465490"/>
    <lineage>
        <taxon>Bacteria</taxon>
        <taxon>Pseudomonadati</taxon>
        <taxon>Bacteroidota</taxon>
        <taxon>Chitinophagia</taxon>
        <taxon>Chitinophagales</taxon>
        <taxon>Chitinophagaceae</taxon>
        <taxon>Parafilimonas</taxon>
    </lineage>
</organism>
<dbReference type="GO" id="GO:0046961">
    <property type="term" value="F:proton-transporting ATPase activity, rotational mechanism"/>
    <property type="evidence" value="ECO:0007669"/>
    <property type="project" value="TreeGrafter"/>
</dbReference>
<keyword evidence="3 15" id="KW-1003">Cell membrane</keyword>
<keyword evidence="8 15" id="KW-0406">Ion transport</keyword>
<comment type="subunit">
    <text evidence="13">F-type ATPases have 2 components, F(1) - the catalytic core - and F(0) - the membrane proton channel. F(1) has five subunits: alpha(3), beta(3), gamma(1), delta(1), epsilon(1). F(0) has four main subunits: a(1), b(2) and c(10-14). The alpha and beta chains form an alternating ring which encloses part of the gamma chain. F(1) is attached to F(0) by a central stalk formed by the gamma and epsilon chains, while a peripheral stalk is formed by the delta and b chains.</text>
</comment>
<keyword evidence="2 15" id="KW-0813">Transport</keyword>
<dbReference type="Proteomes" id="UP000199031">
    <property type="component" value="Unassembled WGS sequence"/>
</dbReference>
<dbReference type="OrthoDB" id="9795289at2"/>
<evidence type="ECO:0000256" key="15">
    <source>
        <dbReference type="HAMAP-Rule" id="MF_01398"/>
    </source>
</evidence>
<evidence type="ECO:0000313" key="19">
    <source>
        <dbReference type="Proteomes" id="UP000199031"/>
    </source>
</evidence>
<evidence type="ECO:0000256" key="6">
    <source>
        <dbReference type="ARBA" id="ARBA00022781"/>
    </source>
</evidence>
<keyword evidence="9 15" id="KW-0472">Membrane</keyword>
<accession>A0A1I5S053</accession>
<evidence type="ECO:0000256" key="10">
    <source>
        <dbReference type="ARBA" id="ARBA00023310"/>
    </source>
</evidence>
<keyword evidence="5 15" id="KW-0812">Transmembrane</keyword>
<keyword evidence="4 15" id="KW-0138">CF(0)</keyword>
<comment type="subunit">
    <text evidence="15">F-type ATPases have 2 components, F(1) - the catalytic core - and F(0) - the membrane proton channel. F(1) has five subunits: alpha(3), beta(3), gamma(1), delta(1), epsilon(1). F(0) has three main subunits: a(1), b(2) and c(10-14). The alpha and beta chains form an alternating ring which encloses part of the gamma chain. F(1) is attached to F(0) by a central stalk formed by the gamma and epsilon chains, while a peripheral stalk is formed by the delta and b chains.</text>
</comment>
<evidence type="ECO:0000256" key="16">
    <source>
        <dbReference type="RuleBase" id="RU003848"/>
    </source>
</evidence>
<evidence type="ECO:0000256" key="12">
    <source>
        <dbReference type="ARBA" id="ARBA00025614"/>
    </source>
</evidence>
<evidence type="ECO:0000256" key="5">
    <source>
        <dbReference type="ARBA" id="ARBA00022692"/>
    </source>
</evidence>
<comment type="function">
    <text evidence="12">Component of the F(0) channel, it forms part of the peripheral stalk, linking F(1) to F(0). The b'-subunit is a diverged and duplicated form of b found in plants and photosynthetic bacteria.</text>
</comment>
<keyword evidence="17" id="KW-0175">Coiled coil</keyword>
<evidence type="ECO:0000256" key="17">
    <source>
        <dbReference type="SAM" id="Coils"/>
    </source>
</evidence>
<keyword evidence="10 15" id="KW-0066">ATP synthesis</keyword>
<evidence type="ECO:0000256" key="3">
    <source>
        <dbReference type="ARBA" id="ARBA00022475"/>
    </source>
</evidence>
<keyword evidence="6 15" id="KW-0375">Hydrogen ion transport</keyword>
<evidence type="ECO:0000256" key="7">
    <source>
        <dbReference type="ARBA" id="ARBA00022989"/>
    </source>
</evidence>
<evidence type="ECO:0000256" key="4">
    <source>
        <dbReference type="ARBA" id="ARBA00022547"/>
    </source>
</evidence>
<dbReference type="InterPro" id="IPR005864">
    <property type="entry name" value="ATP_synth_F0_bsu_bac"/>
</dbReference>
<dbReference type="CDD" id="cd06503">
    <property type="entry name" value="ATP-synt_Fo_b"/>
    <property type="match status" value="1"/>
</dbReference>
<comment type="similarity">
    <text evidence="1 15 16">Belongs to the ATPase B chain family.</text>
</comment>
<dbReference type="PANTHER" id="PTHR33445">
    <property type="entry name" value="ATP SYNTHASE SUBUNIT B', CHLOROPLASTIC"/>
    <property type="match status" value="1"/>
</dbReference>
<reference evidence="18 19" key="1">
    <citation type="submission" date="2016-10" db="EMBL/GenBank/DDBJ databases">
        <authorList>
            <person name="de Groot N.N."/>
        </authorList>
    </citation>
    <scope>NUCLEOTIDE SEQUENCE [LARGE SCALE GENOMIC DNA]</scope>
    <source>
        <strain evidence="18 19">DSM 28286</strain>
    </source>
</reference>
<dbReference type="HAMAP" id="MF_01398">
    <property type="entry name" value="ATP_synth_b_bprime"/>
    <property type="match status" value="1"/>
</dbReference>
<dbReference type="EMBL" id="FOXQ01000001">
    <property type="protein sequence ID" value="SFP64044.1"/>
    <property type="molecule type" value="Genomic_DNA"/>
</dbReference>
<dbReference type="GO" id="GO:0012505">
    <property type="term" value="C:endomembrane system"/>
    <property type="evidence" value="ECO:0007669"/>
    <property type="project" value="UniProtKB-SubCell"/>
</dbReference>
<feature type="coiled-coil region" evidence="17">
    <location>
        <begin position="95"/>
        <end position="160"/>
    </location>
</feature>
<dbReference type="InterPro" id="IPR002146">
    <property type="entry name" value="ATP_synth_b/b'su_bac/chlpt"/>
</dbReference>
<dbReference type="InterPro" id="IPR028987">
    <property type="entry name" value="ATP_synth_B-like_membr_sf"/>
</dbReference>
<comment type="subcellular location">
    <subcellularLocation>
        <location evidence="15">Cell membrane</location>
        <topology evidence="15">Single-pass membrane protein</topology>
    </subcellularLocation>
    <subcellularLocation>
        <location evidence="14">Endomembrane system</location>
        <topology evidence="14">Single-pass membrane protein</topology>
    </subcellularLocation>
</comment>
<evidence type="ECO:0000256" key="13">
    <source>
        <dbReference type="ARBA" id="ARBA00026054"/>
    </source>
</evidence>
<evidence type="ECO:0000256" key="11">
    <source>
        <dbReference type="ARBA" id="ARBA00025198"/>
    </source>
</evidence>
<proteinExistence type="inferred from homology"/>
<evidence type="ECO:0000256" key="2">
    <source>
        <dbReference type="ARBA" id="ARBA00022448"/>
    </source>
</evidence>
<name>A0A1I5S053_9BACT</name>
<protein>
    <recommendedName>
        <fullName evidence="15">ATP synthase subunit b</fullName>
    </recommendedName>
    <alternativeName>
        <fullName evidence="15">ATP synthase F(0) sector subunit b</fullName>
    </alternativeName>
    <alternativeName>
        <fullName evidence="15">ATPase subunit I</fullName>
    </alternativeName>
    <alternativeName>
        <fullName evidence="15">F-type ATPase subunit b</fullName>
        <shortName evidence="15">F-ATPase subunit b</shortName>
    </alternativeName>
</protein>
<evidence type="ECO:0000256" key="14">
    <source>
        <dbReference type="ARBA" id="ARBA00037847"/>
    </source>
</evidence>
<evidence type="ECO:0000256" key="8">
    <source>
        <dbReference type="ARBA" id="ARBA00023065"/>
    </source>
</evidence>
<evidence type="ECO:0000256" key="1">
    <source>
        <dbReference type="ARBA" id="ARBA00005513"/>
    </source>
</evidence>
<dbReference type="GO" id="GO:0045259">
    <property type="term" value="C:proton-transporting ATP synthase complex"/>
    <property type="evidence" value="ECO:0007669"/>
    <property type="project" value="UniProtKB-KW"/>
</dbReference>
<dbReference type="RefSeq" id="WP_090654165.1">
    <property type="nucleotide sequence ID" value="NZ_FOXQ01000001.1"/>
</dbReference>
<dbReference type="NCBIfam" id="TIGR01144">
    <property type="entry name" value="ATP_synt_b"/>
    <property type="match status" value="1"/>
</dbReference>
<sequence>MQLLTPSLGLIFWTLLAFLVVFFILAKFAWPAIINGLREREKTIADSLASAENIKAEMSKMKSENEALLVQAREERAGMLKDAKNTADKMVADAKEKAKAEYDKILADAQAAINQQKNAVLTDLKNQVGSLVIEVAEKVLRQELNDKTKQENYIKQLTDEVKLN</sequence>
<keyword evidence="19" id="KW-1185">Reference proteome</keyword>
<feature type="transmembrane region" description="Helical" evidence="15">
    <location>
        <begin position="12"/>
        <end position="30"/>
    </location>
</feature>
<dbReference type="AlphaFoldDB" id="A0A1I5S053"/>
<keyword evidence="7 15" id="KW-1133">Transmembrane helix</keyword>
<dbReference type="GO" id="GO:0005886">
    <property type="term" value="C:plasma membrane"/>
    <property type="evidence" value="ECO:0007669"/>
    <property type="project" value="UniProtKB-SubCell"/>
</dbReference>
<gene>
    <name evidence="15" type="primary">atpF</name>
    <name evidence="18" type="ORF">SAMN05444277_101509</name>
</gene>
<dbReference type="PANTHER" id="PTHR33445:SF1">
    <property type="entry name" value="ATP SYNTHASE SUBUNIT B"/>
    <property type="match status" value="1"/>
</dbReference>
<comment type="function">
    <text evidence="11 15">F(1)F(0) ATP synthase produces ATP from ADP in the presence of a proton or sodium gradient. F-type ATPases consist of two structural domains, F(1) containing the extramembraneous catalytic core and F(0) containing the membrane proton channel, linked together by a central stalk and a peripheral stalk. During catalysis, ATP synthesis in the catalytic domain of F(1) is coupled via a rotary mechanism of the central stalk subunits to proton translocation.</text>
</comment>
<evidence type="ECO:0000313" key="18">
    <source>
        <dbReference type="EMBL" id="SFP64044.1"/>
    </source>
</evidence>
<dbReference type="Pfam" id="PF00430">
    <property type="entry name" value="ATP-synt_B"/>
    <property type="match status" value="1"/>
</dbReference>
<dbReference type="STRING" id="1465490.SAMN05444277_101509"/>